<evidence type="ECO:0000313" key="22">
    <source>
        <dbReference type="Proteomes" id="UP000724672"/>
    </source>
</evidence>
<comment type="function">
    <text evidence="1 17 18">Cell wall formation. Catalyzes the addition of glutamate to the nucleotide precursor UDP-N-acetylmuramoyl-L-alanine (UMA).</text>
</comment>
<evidence type="ECO:0000256" key="8">
    <source>
        <dbReference type="ARBA" id="ARBA00022598"/>
    </source>
</evidence>
<dbReference type="InterPro" id="IPR005762">
    <property type="entry name" value="MurD"/>
</dbReference>
<dbReference type="SUPFAM" id="SSF53244">
    <property type="entry name" value="MurD-like peptide ligases, peptide-binding domain"/>
    <property type="match status" value="1"/>
</dbReference>
<keyword evidence="11 17" id="KW-0133">Cell shape</keyword>
<dbReference type="Proteomes" id="UP000724672">
    <property type="component" value="Unassembled WGS sequence"/>
</dbReference>
<feature type="binding site" evidence="17">
    <location>
        <begin position="114"/>
        <end position="120"/>
    </location>
    <ligand>
        <name>ATP</name>
        <dbReference type="ChEBI" id="CHEBI:30616"/>
    </ligand>
</feature>
<dbReference type="SUPFAM" id="SSF53623">
    <property type="entry name" value="MurD-like peptide ligases, catalytic domain"/>
    <property type="match status" value="1"/>
</dbReference>
<dbReference type="HAMAP" id="MF_00639">
    <property type="entry name" value="MurD"/>
    <property type="match status" value="1"/>
</dbReference>
<evidence type="ECO:0000256" key="12">
    <source>
        <dbReference type="ARBA" id="ARBA00022984"/>
    </source>
</evidence>
<evidence type="ECO:0000256" key="10">
    <source>
        <dbReference type="ARBA" id="ARBA00022840"/>
    </source>
</evidence>
<dbReference type="Pfam" id="PF08245">
    <property type="entry name" value="Mur_ligase_M"/>
    <property type="match status" value="1"/>
</dbReference>
<evidence type="ECO:0000256" key="11">
    <source>
        <dbReference type="ARBA" id="ARBA00022960"/>
    </source>
</evidence>
<evidence type="ECO:0000256" key="3">
    <source>
        <dbReference type="ARBA" id="ARBA00004752"/>
    </source>
</evidence>
<keyword evidence="22" id="KW-1185">Reference proteome</keyword>
<evidence type="ECO:0000256" key="9">
    <source>
        <dbReference type="ARBA" id="ARBA00022741"/>
    </source>
</evidence>
<dbReference type="InterPro" id="IPR004101">
    <property type="entry name" value="Mur_ligase_C"/>
</dbReference>
<gene>
    <name evidence="17" type="primary">murD</name>
    <name evidence="21" type="ORF">GOQ27_16540</name>
</gene>
<evidence type="ECO:0000256" key="1">
    <source>
        <dbReference type="ARBA" id="ARBA00002734"/>
    </source>
</evidence>
<dbReference type="GO" id="GO:0008360">
    <property type="term" value="P:regulation of cell shape"/>
    <property type="evidence" value="ECO:0007669"/>
    <property type="project" value="UniProtKB-KW"/>
</dbReference>
<dbReference type="SUPFAM" id="SSF51984">
    <property type="entry name" value="MurCD N-terminal domain"/>
    <property type="match status" value="1"/>
</dbReference>
<dbReference type="GO" id="GO:0008764">
    <property type="term" value="F:UDP-N-acetylmuramoylalanine-D-glutamate ligase activity"/>
    <property type="evidence" value="ECO:0007669"/>
    <property type="project" value="UniProtKB-UniRule"/>
</dbReference>
<dbReference type="Gene3D" id="3.90.190.20">
    <property type="entry name" value="Mur ligase, C-terminal domain"/>
    <property type="match status" value="1"/>
</dbReference>
<feature type="domain" description="Mur ligase C-terminal" evidence="19">
    <location>
        <begin position="312"/>
        <end position="425"/>
    </location>
</feature>
<dbReference type="EMBL" id="WSFT01000053">
    <property type="protein sequence ID" value="MBS4540088.1"/>
    <property type="molecule type" value="Genomic_DNA"/>
</dbReference>
<dbReference type="PANTHER" id="PTHR43692:SF1">
    <property type="entry name" value="UDP-N-ACETYLMURAMOYLALANINE--D-GLUTAMATE LIGASE"/>
    <property type="match status" value="1"/>
</dbReference>
<dbReference type="EC" id="6.3.2.9" evidence="5 17"/>
<evidence type="ECO:0000256" key="14">
    <source>
        <dbReference type="ARBA" id="ARBA00030398"/>
    </source>
</evidence>
<dbReference type="Gene3D" id="3.40.1190.10">
    <property type="entry name" value="Mur-like, catalytic domain"/>
    <property type="match status" value="1"/>
</dbReference>
<dbReference type="PANTHER" id="PTHR43692">
    <property type="entry name" value="UDP-N-ACETYLMURAMOYLALANINE--D-GLUTAMATE LIGASE"/>
    <property type="match status" value="1"/>
</dbReference>
<comment type="catalytic activity">
    <reaction evidence="16 17 18">
        <text>UDP-N-acetyl-alpha-D-muramoyl-L-alanine + D-glutamate + ATP = UDP-N-acetyl-alpha-D-muramoyl-L-alanyl-D-glutamate + ADP + phosphate + H(+)</text>
        <dbReference type="Rhea" id="RHEA:16429"/>
        <dbReference type="ChEBI" id="CHEBI:15378"/>
        <dbReference type="ChEBI" id="CHEBI:29986"/>
        <dbReference type="ChEBI" id="CHEBI:30616"/>
        <dbReference type="ChEBI" id="CHEBI:43474"/>
        <dbReference type="ChEBI" id="CHEBI:83898"/>
        <dbReference type="ChEBI" id="CHEBI:83900"/>
        <dbReference type="ChEBI" id="CHEBI:456216"/>
        <dbReference type="EC" id="6.3.2.9"/>
    </reaction>
</comment>
<accession>A0A942UWW1</accession>
<dbReference type="InterPro" id="IPR013221">
    <property type="entry name" value="Mur_ligase_cen"/>
</dbReference>
<comment type="subcellular location">
    <subcellularLocation>
        <location evidence="2 17 18">Cytoplasm</location>
    </subcellularLocation>
</comment>
<comment type="pathway">
    <text evidence="3 17 18">Cell wall biogenesis; peptidoglycan biosynthesis.</text>
</comment>
<evidence type="ECO:0000256" key="16">
    <source>
        <dbReference type="ARBA" id="ARBA00047632"/>
    </source>
</evidence>
<dbReference type="Gene3D" id="3.40.50.720">
    <property type="entry name" value="NAD(P)-binding Rossmann-like Domain"/>
    <property type="match status" value="1"/>
</dbReference>
<evidence type="ECO:0000259" key="20">
    <source>
        <dbReference type="Pfam" id="PF08245"/>
    </source>
</evidence>
<protein>
    <recommendedName>
        <fullName evidence="6 17">UDP-N-acetylmuramoylalanine--D-glutamate ligase</fullName>
        <ecNumber evidence="5 17">6.3.2.9</ecNumber>
    </recommendedName>
    <alternativeName>
        <fullName evidence="15 17">D-glutamic acid-adding enzyme</fullName>
    </alternativeName>
    <alternativeName>
        <fullName evidence="14 17">UDP-N-acetylmuramoyl-L-alanyl-D-glutamate synthetase</fullName>
    </alternativeName>
</protein>
<evidence type="ECO:0000256" key="13">
    <source>
        <dbReference type="ARBA" id="ARBA00023316"/>
    </source>
</evidence>
<evidence type="ECO:0000256" key="6">
    <source>
        <dbReference type="ARBA" id="ARBA00015655"/>
    </source>
</evidence>
<evidence type="ECO:0000313" key="21">
    <source>
        <dbReference type="EMBL" id="MBS4540088.1"/>
    </source>
</evidence>
<evidence type="ECO:0000256" key="15">
    <source>
        <dbReference type="ARBA" id="ARBA00032324"/>
    </source>
</evidence>
<keyword evidence="17 18" id="KW-0132">Cell division</keyword>
<dbReference type="Pfam" id="PF02875">
    <property type="entry name" value="Mur_ligase_C"/>
    <property type="match status" value="1"/>
</dbReference>
<name>A0A942UWW1_9FIRM</name>
<comment type="caution">
    <text evidence="21">The sequence shown here is derived from an EMBL/GenBank/DDBJ whole genome shotgun (WGS) entry which is preliminary data.</text>
</comment>
<proteinExistence type="inferred from homology"/>
<organism evidence="21 22">
    <name type="scientific">Anaeromonas frigoriresistens</name>
    <dbReference type="NCBI Taxonomy" id="2683708"/>
    <lineage>
        <taxon>Bacteria</taxon>
        <taxon>Bacillati</taxon>
        <taxon>Bacillota</taxon>
        <taxon>Tissierellia</taxon>
        <taxon>Tissierellales</taxon>
        <taxon>Thermohalobacteraceae</taxon>
        <taxon>Anaeromonas</taxon>
    </lineage>
</organism>
<dbReference type="NCBIfam" id="TIGR01087">
    <property type="entry name" value="murD"/>
    <property type="match status" value="1"/>
</dbReference>
<evidence type="ECO:0000256" key="18">
    <source>
        <dbReference type="RuleBase" id="RU003664"/>
    </source>
</evidence>
<evidence type="ECO:0000256" key="2">
    <source>
        <dbReference type="ARBA" id="ARBA00004496"/>
    </source>
</evidence>
<dbReference type="AlphaFoldDB" id="A0A942UWW1"/>
<dbReference type="GO" id="GO:0051301">
    <property type="term" value="P:cell division"/>
    <property type="evidence" value="ECO:0007669"/>
    <property type="project" value="UniProtKB-KW"/>
</dbReference>
<dbReference type="GO" id="GO:0071555">
    <property type="term" value="P:cell wall organization"/>
    <property type="evidence" value="ECO:0007669"/>
    <property type="project" value="UniProtKB-KW"/>
</dbReference>
<evidence type="ECO:0000256" key="4">
    <source>
        <dbReference type="ARBA" id="ARBA00010416"/>
    </source>
</evidence>
<evidence type="ECO:0000256" key="7">
    <source>
        <dbReference type="ARBA" id="ARBA00022490"/>
    </source>
</evidence>
<dbReference type="InterPro" id="IPR036565">
    <property type="entry name" value="Mur-like_cat_sf"/>
</dbReference>
<keyword evidence="13 17" id="KW-0961">Cell wall biogenesis/degradation</keyword>
<dbReference type="GO" id="GO:0005737">
    <property type="term" value="C:cytoplasm"/>
    <property type="evidence" value="ECO:0007669"/>
    <property type="project" value="UniProtKB-SubCell"/>
</dbReference>
<dbReference type="GO" id="GO:0005524">
    <property type="term" value="F:ATP binding"/>
    <property type="evidence" value="ECO:0007669"/>
    <property type="project" value="UniProtKB-UniRule"/>
</dbReference>
<evidence type="ECO:0000259" key="19">
    <source>
        <dbReference type="Pfam" id="PF02875"/>
    </source>
</evidence>
<keyword evidence="12 17" id="KW-0573">Peptidoglycan synthesis</keyword>
<dbReference type="GO" id="GO:0009252">
    <property type="term" value="P:peptidoglycan biosynthetic process"/>
    <property type="evidence" value="ECO:0007669"/>
    <property type="project" value="UniProtKB-UniRule"/>
</dbReference>
<keyword evidence="9 17" id="KW-0547">Nucleotide-binding</keyword>
<evidence type="ECO:0000256" key="17">
    <source>
        <dbReference type="HAMAP-Rule" id="MF_00639"/>
    </source>
</evidence>
<keyword evidence="7 17" id="KW-0963">Cytoplasm</keyword>
<keyword evidence="10 17" id="KW-0067">ATP-binding</keyword>
<dbReference type="InterPro" id="IPR036615">
    <property type="entry name" value="Mur_ligase_C_dom_sf"/>
</dbReference>
<evidence type="ECO:0000256" key="5">
    <source>
        <dbReference type="ARBA" id="ARBA00012212"/>
    </source>
</evidence>
<dbReference type="Pfam" id="PF21799">
    <property type="entry name" value="MurD-like_N"/>
    <property type="match status" value="1"/>
</dbReference>
<dbReference type="RefSeq" id="WP_203367981.1">
    <property type="nucleotide sequence ID" value="NZ_WSFT01000053.1"/>
</dbReference>
<comment type="similarity">
    <text evidence="4 17">Belongs to the MurCDEF family.</text>
</comment>
<reference evidence="21" key="1">
    <citation type="submission" date="2019-12" db="EMBL/GenBank/DDBJ databases">
        <title>Clostridiaceae gen. nov. sp. nov., isolated from sediment in Xinjiang, China.</title>
        <authorList>
            <person name="Zhang R."/>
        </authorList>
    </citation>
    <scope>NUCLEOTIDE SEQUENCE</scope>
    <source>
        <strain evidence="21">D2Q-11</strain>
    </source>
</reference>
<sequence length="458" mass="51667">MNIKNENILILGLGISGVATAKALNKLGANIIINDSKNEKELEKYIKELEYIDIKYYLGCNEINLDNIDLIIKSPGIRSSVPIIKNAIKNNIEVITDIELGYRLFNNKFIAITGTNGKTTTTTLVGKVFKEDNKPTHVTGNIGVGILWELVNSNEEDYFIIETSSFQLENTVEFKPDVSAIINLKPDHIDWHGNYENYIMSKAKIFQNQDENDFTILNYDDEDVKKLKDKIHSKIIWFSQNKKLEKGIFIDCNNIVYSDGIKNINIINIDDIKIPGKHNIQNIMTTIGISLAMDIDINNLRNSISSYEGVEHRLEYVEKINGVKYYNDSKGTNPDASIQAVKALDSPIILIAGGYDKNSEYDEFVDSFNNKVSSLILLGETKDKIKKIAKVKGIENIYLVNNMKEAVNKAYAIATPGSNVLLSPASASWDMYSNYEIRGNEFKNLIHDIRRIHNAQKG</sequence>
<keyword evidence="8 17" id="KW-0436">Ligase</keyword>
<feature type="domain" description="Mur ligase central" evidence="20">
    <location>
        <begin position="112"/>
        <end position="288"/>
    </location>
</feature>
<keyword evidence="17 18" id="KW-0131">Cell cycle</keyword>